<keyword evidence="2" id="KW-1133">Transmembrane helix</keyword>
<evidence type="ECO:0000256" key="2">
    <source>
        <dbReference type="SAM" id="Phobius"/>
    </source>
</evidence>
<evidence type="ECO:0000256" key="1">
    <source>
        <dbReference type="SAM" id="MobiDB-lite"/>
    </source>
</evidence>
<keyword evidence="2" id="KW-0472">Membrane</keyword>
<keyword evidence="2" id="KW-0812">Transmembrane</keyword>
<feature type="region of interest" description="Disordered" evidence="1">
    <location>
        <begin position="1"/>
        <end position="22"/>
    </location>
</feature>
<protein>
    <recommendedName>
        <fullName evidence="5">DUF3040 domain-containing protein</fullName>
    </recommendedName>
</protein>
<reference evidence="3 4" key="1">
    <citation type="journal article" date="2019" name="Int. J. Syst. Evol. Microbiol.">
        <title>The Global Catalogue of Microorganisms (GCM) 10K type strain sequencing project: providing services to taxonomists for standard genome sequencing and annotation.</title>
        <authorList>
            <consortium name="The Broad Institute Genomics Platform"/>
            <consortium name="The Broad Institute Genome Sequencing Center for Infectious Disease"/>
            <person name="Wu L."/>
            <person name="Ma J."/>
        </authorList>
    </citation>
    <scope>NUCLEOTIDE SEQUENCE [LARGE SCALE GENOMIC DNA]</scope>
    <source>
        <strain evidence="3 4">JCM 13002</strain>
    </source>
</reference>
<evidence type="ECO:0008006" key="5">
    <source>
        <dbReference type="Google" id="ProtNLM"/>
    </source>
</evidence>
<comment type="caution">
    <text evidence="3">The sequence shown here is derived from an EMBL/GenBank/DDBJ whole genome shotgun (WGS) entry which is preliminary data.</text>
</comment>
<dbReference type="EMBL" id="BAAALD010000049">
    <property type="protein sequence ID" value="GAA1099221.1"/>
    <property type="molecule type" value="Genomic_DNA"/>
</dbReference>
<evidence type="ECO:0000313" key="3">
    <source>
        <dbReference type="EMBL" id="GAA1099221.1"/>
    </source>
</evidence>
<dbReference type="Proteomes" id="UP001499987">
    <property type="component" value="Unassembled WGS sequence"/>
</dbReference>
<feature type="compositionally biased region" description="Low complexity" evidence="1">
    <location>
        <begin position="188"/>
        <end position="197"/>
    </location>
</feature>
<organism evidence="3 4">
    <name type="scientific">Kitasatospora arboriphila</name>
    <dbReference type="NCBI Taxonomy" id="258052"/>
    <lineage>
        <taxon>Bacteria</taxon>
        <taxon>Bacillati</taxon>
        <taxon>Actinomycetota</taxon>
        <taxon>Actinomycetes</taxon>
        <taxon>Kitasatosporales</taxon>
        <taxon>Streptomycetaceae</taxon>
        <taxon>Kitasatospora</taxon>
    </lineage>
</organism>
<accession>A0ABN1TR98</accession>
<proteinExistence type="predicted"/>
<dbReference type="RefSeq" id="WP_344625681.1">
    <property type="nucleotide sequence ID" value="NZ_BAAALD010000049.1"/>
</dbReference>
<sequence>MAEDVGGSPYPDGADHGGADDEFATVVFDEAFVRSAAVHEPSALERQLAAAEARVEPETAGPARPWDLIAPEMAGTGDVLPLELRPHPRGLDDDRLYPDPWSGTDRARRRARWARTVGWEPMGHDGRHVAQQRWHRPVAWVLAVVMGVGVVAVAVAAIYRGANGAGESPRRPETGSSSTPGSPPAVPLPSAVALLSG</sequence>
<name>A0ABN1TR98_9ACTN</name>
<keyword evidence="4" id="KW-1185">Reference proteome</keyword>
<evidence type="ECO:0000313" key="4">
    <source>
        <dbReference type="Proteomes" id="UP001499987"/>
    </source>
</evidence>
<feature type="region of interest" description="Disordered" evidence="1">
    <location>
        <begin position="163"/>
        <end position="197"/>
    </location>
</feature>
<feature type="transmembrane region" description="Helical" evidence="2">
    <location>
        <begin position="137"/>
        <end position="159"/>
    </location>
</feature>
<gene>
    <name evidence="3" type="ORF">GCM10009663_47510</name>
</gene>